<organism evidence="10 11">
    <name type="scientific">Tribolium castaneum</name>
    <name type="common">Red flour beetle</name>
    <dbReference type="NCBI Taxonomy" id="7070"/>
    <lineage>
        <taxon>Eukaryota</taxon>
        <taxon>Metazoa</taxon>
        <taxon>Ecdysozoa</taxon>
        <taxon>Arthropoda</taxon>
        <taxon>Hexapoda</taxon>
        <taxon>Insecta</taxon>
        <taxon>Pterygota</taxon>
        <taxon>Neoptera</taxon>
        <taxon>Endopterygota</taxon>
        <taxon>Coleoptera</taxon>
        <taxon>Polyphaga</taxon>
        <taxon>Cucujiformia</taxon>
        <taxon>Tenebrionidae</taxon>
        <taxon>Tenebrionidae incertae sedis</taxon>
        <taxon>Tribolium</taxon>
    </lineage>
</organism>
<keyword evidence="11" id="KW-1185">Reference proteome</keyword>
<feature type="transmembrane region" description="Helical" evidence="7">
    <location>
        <begin position="208"/>
        <end position="233"/>
    </location>
</feature>
<feature type="transmembrane region" description="Helical" evidence="7">
    <location>
        <begin position="254"/>
        <end position="277"/>
    </location>
</feature>
<dbReference type="GO" id="GO:0005886">
    <property type="term" value="C:plasma membrane"/>
    <property type="evidence" value="ECO:0000318"/>
    <property type="project" value="GO_Central"/>
</dbReference>
<evidence type="ECO:0000259" key="8">
    <source>
        <dbReference type="PROSITE" id="PS50262"/>
    </source>
</evidence>
<dbReference type="eggNOG" id="KOG3656">
    <property type="taxonomic scope" value="Eukaryota"/>
</dbReference>
<feature type="transmembrane region" description="Helical" evidence="7">
    <location>
        <begin position="297"/>
        <end position="314"/>
    </location>
</feature>
<dbReference type="Gene3D" id="1.20.1070.10">
    <property type="entry name" value="Rhodopsin 7-helix transmembrane proteins"/>
    <property type="match status" value="1"/>
</dbReference>
<dbReference type="KEGG" id="tca:657868"/>
<name>D6WCQ8_TRICA</name>
<dbReference type="STRING" id="7070.D6WCQ8"/>
<keyword evidence="3 7" id="KW-0812">Transmembrane</keyword>
<feature type="transmembrane region" description="Helical" evidence="7">
    <location>
        <begin position="154"/>
        <end position="171"/>
    </location>
</feature>
<feature type="transmembrane region" description="Helical" evidence="7">
    <location>
        <begin position="30"/>
        <end position="55"/>
    </location>
</feature>
<dbReference type="SUPFAM" id="SSF81321">
    <property type="entry name" value="Family A G protein-coupled receptor-like"/>
    <property type="match status" value="1"/>
</dbReference>
<dbReference type="CDD" id="cd14978">
    <property type="entry name" value="7tmA_FMRFamide_R-like"/>
    <property type="match status" value="1"/>
</dbReference>
<dbReference type="OrthoDB" id="10011262at2759"/>
<reference evidence="9" key="4">
    <citation type="journal article" date="2008" name="Proc. Natl. Acad. Sci. U.S.A.">
        <title>Cloning and identification of an oxytocin/vasopressin-like receptor and its ligand from insects.</title>
        <authorList>
            <person name="Stafflinger E."/>
            <person name="Hansen K.K."/>
            <person name="Hauser F."/>
            <person name="Schneider M."/>
            <person name="Cazzamali G."/>
            <person name="Williamson M."/>
            <person name="Grimmelikhuijzen C.J."/>
        </authorList>
    </citation>
    <scope>NUCLEOTIDE SEQUENCE</scope>
</reference>
<dbReference type="Pfam" id="PF00001">
    <property type="entry name" value="7tm_1"/>
    <property type="match status" value="1"/>
</dbReference>
<evidence type="ECO:0000313" key="10">
    <source>
        <dbReference type="EMBL" id="EEZ99319.1"/>
    </source>
</evidence>
<comment type="subcellular location">
    <subcellularLocation>
        <location evidence="1">Membrane</location>
    </subcellularLocation>
</comment>
<keyword evidence="5 7" id="KW-0472">Membrane</keyword>
<dbReference type="EMBL" id="BK006097">
    <property type="protein sequence ID" value="DAA64478.1"/>
    <property type="molecule type" value="mRNA"/>
</dbReference>
<feature type="transmembrane region" description="Helical" evidence="7">
    <location>
        <begin position="67"/>
        <end position="92"/>
    </location>
</feature>
<feature type="compositionally biased region" description="Basic and acidic residues" evidence="6">
    <location>
        <begin position="337"/>
        <end position="347"/>
    </location>
</feature>
<dbReference type="PROSITE" id="PS50262">
    <property type="entry name" value="G_PROTEIN_RECEP_F1_2"/>
    <property type="match status" value="1"/>
</dbReference>
<proteinExistence type="evidence at transcript level"/>
<reference evidence="9" key="5">
    <citation type="journal article" date="2010" name="J. Biol. Chem.">
        <title>Discovery of a novel insect neuropeptide signaling system closely related to the insect adipokinetic hormone and corazonin hormonal systems.</title>
        <authorList>
            <person name="Hansen K.K."/>
            <person name="Stafflinger E."/>
            <person name="Schneider M."/>
            <person name="Hauser F."/>
            <person name="Cazzamali G."/>
            <person name="Williamson M."/>
            <person name="Kollmann M."/>
            <person name="Schachtner J."/>
            <person name="Grimmelikhuijzen C.J."/>
        </authorList>
    </citation>
    <scope>NUCLEOTIDE SEQUENCE</scope>
</reference>
<dbReference type="PRINTS" id="PR00237">
    <property type="entry name" value="GPCRRHODOPSN"/>
</dbReference>
<evidence type="ECO:0000256" key="1">
    <source>
        <dbReference type="ARBA" id="ARBA00004370"/>
    </source>
</evidence>
<dbReference type="PANTHER" id="PTHR46641">
    <property type="entry name" value="FMRFAMIDE RECEPTOR-RELATED"/>
    <property type="match status" value="1"/>
</dbReference>
<evidence type="ECO:0000256" key="2">
    <source>
        <dbReference type="ARBA" id="ARBA00010663"/>
    </source>
</evidence>
<dbReference type="InterPro" id="IPR017452">
    <property type="entry name" value="GPCR_Rhodpsn_7TM"/>
</dbReference>
<keyword evidence="10" id="KW-0675">Receptor</keyword>
<dbReference type="GO" id="GO:0007218">
    <property type="term" value="P:neuropeptide signaling pathway"/>
    <property type="evidence" value="ECO:0000318"/>
    <property type="project" value="GO_Central"/>
</dbReference>
<feature type="domain" description="G-protein coupled receptors family 1 profile" evidence="8">
    <location>
        <begin position="47"/>
        <end position="311"/>
    </location>
</feature>
<evidence type="ECO:0000256" key="3">
    <source>
        <dbReference type="ARBA" id="ARBA00022692"/>
    </source>
</evidence>
<reference evidence="9" key="2">
    <citation type="journal article" date="2008" name="Genome Res.">
        <title>Genomics, transcriptomics, and peptidomics of neuropeptides and protein hormones in the red flour beetle Tribolium castaneum.</title>
        <authorList>
            <person name="Li B."/>
            <person name="Predel R."/>
            <person name="Neupert S."/>
            <person name="Hauser F."/>
            <person name="Tanaka Y."/>
            <person name="Cazzamali G."/>
            <person name="Williamson M."/>
            <person name="Arakane Y."/>
            <person name="Verleyen P."/>
            <person name="Schoofs L."/>
            <person name="Schachtner J."/>
            <person name="Grimmelikhuijzen C.J."/>
            <person name="Park Y."/>
        </authorList>
    </citation>
    <scope>NUCLEOTIDE SEQUENCE</scope>
</reference>
<sequence>MSNFQNESSNDSSYDSCLNEEAETLKLYRFIINGLLLNIIGILGILGNIISMIILSRPQMRCSINYLLIGLARIDTVLIITSILLFGLPGIYPYSGLLFTYYYIVYPHIAPVVFPLAMVVQTASVYLTLTVSLERFVAVCHPLRARSLCTYGRARIYVIAIIVFSAMYNLPKLWESTIKEEWFPERNVTVYCPRPSALRENELYIRIYIHWLYLIFLYLLPFLGLAILNAAIYRQVRKANKERQRLSRLQKREIGLATMLLCVVAVFFVCNLLPLVLNIIDTYRPSWDMPILVNTSNLLVTINSSVNFIIYVIFGEKFKRLFLLLFCNNSLFGTGRESPDGATHDDSFMSNGDRQSLRLHRHNRNGMSTRMNGSERDKKKGGRSRASSPGPCVYYPANRASKEITIAYTTQTSLSAPD</sequence>
<evidence type="ECO:0000313" key="9">
    <source>
        <dbReference type="EMBL" id="DAA64478.1"/>
    </source>
</evidence>
<dbReference type="GO" id="GO:0008188">
    <property type="term" value="F:neuropeptide receptor activity"/>
    <property type="evidence" value="ECO:0000318"/>
    <property type="project" value="GO_Central"/>
</dbReference>
<dbReference type="HOGENOM" id="CLU_009579_24_7_1"/>
<protein>
    <submittedName>
        <fullName evidence="10">FMRFamide receptor-like Protein</fullName>
    </submittedName>
    <submittedName>
        <fullName evidence="9">FMRFamide-like G protein-coupled receptor</fullName>
    </submittedName>
</protein>
<comment type="similarity">
    <text evidence="2">Belongs to the G-protein coupled receptor 1 family.</text>
</comment>
<reference evidence="10 11" key="3">
    <citation type="journal article" date="2008" name="Nature">
        <title>The genome of the model beetle and pest Tribolium castaneum.</title>
        <authorList>
            <consortium name="Tribolium Genome Sequencing Consortium"/>
            <person name="Richards S."/>
            <person name="Gibbs R.A."/>
            <person name="Weinstock G.M."/>
            <person name="Brown S.J."/>
            <person name="Denell R."/>
            <person name="Beeman R.W."/>
            <person name="Gibbs R."/>
            <person name="Beeman R.W."/>
            <person name="Brown S.J."/>
            <person name="Bucher G."/>
            <person name="Friedrich M."/>
            <person name="Grimmelikhuijzen C.J."/>
            <person name="Klingler M."/>
            <person name="Lorenzen M."/>
            <person name="Richards S."/>
            <person name="Roth S."/>
            <person name="Schroder R."/>
            <person name="Tautz D."/>
            <person name="Zdobnov E.M."/>
            <person name="Muzny D."/>
            <person name="Gibbs R.A."/>
            <person name="Weinstock G.M."/>
            <person name="Attaway T."/>
            <person name="Bell S."/>
            <person name="Buhay C.J."/>
            <person name="Chandrabose M.N."/>
            <person name="Chavez D."/>
            <person name="Clerk-Blankenburg K.P."/>
            <person name="Cree A."/>
            <person name="Dao M."/>
            <person name="Davis C."/>
            <person name="Chacko J."/>
            <person name="Dinh H."/>
            <person name="Dugan-Rocha S."/>
            <person name="Fowler G."/>
            <person name="Garner T.T."/>
            <person name="Garnes J."/>
            <person name="Gnirke A."/>
            <person name="Hawes A."/>
            <person name="Hernandez J."/>
            <person name="Hines S."/>
            <person name="Holder M."/>
            <person name="Hume J."/>
            <person name="Jhangiani S.N."/>
            <person name="Joshi V."/>
            <person name="Khan Z.M."/>
            <person name="Jackson L."/>
            <person name="Kovar C."/>
            <person name="Kowis A."/>
            <person name="Lee S."/>
            <person name="Lewis L.R."/>
            <person name="Margolis J."/>
            <person name="Morgan M."/>
            <person name="Nazareth L.V."/>
            <person name="Nguyen N."/>
            <person name="Okwuonu G."/>
            <person name="Parker D."/>
            <person name="Richards S."/>
            <person name="Ruiz S.J."/>
            <person name="Santibanez J."/>
            <person name="Savard J."/>
            <person name="Scherer S.E."/>
            <person name="Schneider B."/>
            <person name="Sodergren E."/>
            <person name="Tautz D."/>
            <person name="Vattahil S."/>
            <person name="Villasana D."/>
            <person name="White C.S."/>
            <person name="Wright R."/>
            <person name="Park Y."/>
            <person name="Beeman R.W."/>
            <person name="Lord J."/>
            <person name="Oppert B."/>
            <person name="Lorenzen M."/>
            <person name="Brown S."/>
            <person name="Wang L."/>
            <person name="Savard J."/>
            <person name="Tautz D."/>
            <person name="Richards S."/>
            <person name="Weinstock G."/>
            <person name="Gibbs R.A."/>
            <person name="Liu Y."/>
            <person name="Worley K."/>
            <person name="Weinstock G."/>
            <person name="Elsik C.G."/>
            <person name="Reese J.T."/>
            <person name="Elhaik E."/>
            <person name="Landan G."/>
            <person name="Graur D."/>
            <person name="Arensburger P."/>
            <person name="Atkinson P."/>
            <person name="Beeman R.W."/>
            <person name="Beidler J."/>
            <person name="Brown S.J."/>
            <person name="Demuth J.P."/>
            <person name="Drury D.W."/>
            <person name="Du Y.Z."/>
            <person name="Fujiwara H."/>
            <person name="Lorenzen M."/>
            <person name="Maselli V."/>
            <person name="Osanai M."/>
            <person name="Park Y."/>
            <person name="Robertson H.M."/>
            <person name="Tu Z."/>
            <person name="Wang J.J."/>
            <person name="Wang S."/>
            <person name="Richards S."/>
            <person name="Song H."/>
            <person name="Zhang L."/>
            <person name="Sodergren E."/>
            <person name="Werner D."/>
            <person name="Stanke M."/>
            <person name="Morgenstern B."/>
            <person name="Solovyev V."/>
            <person name="Kosarev P."/>
            <person name="Brown G."/>
            <person name="Chen H.C."/>
            <person name="Ermolaeva O."/>
            <person name="Hlavina W."/>
            <person name="Kapustin Y."/>
            <person name="Kiryutin B."/>
            <person name="Kitts P."/>
            <person name="Maglott D."/>
            <person name="Pruitt K."/>
            <person name="Sapojnikov V."/>
            <person name="Souvorov A."/>
            <person name="Mackey A.J."/>
            <person name="Waterhouse R.M."/>
            <person name="Wyder S."/>
            <person name="Zdobnov E.M."/>
            <person name="Zdobnov E.M."/>
            <person name="Wyder S."/>
            <person name="Kriventseva E.V."/>
            <person name="Kadowaki T."/>
            <person name="Bork P."/>
            <person name="Aranda M."/>
            <person name="Bao R."/>
            <person name="Beermann A."/>
            <person name="Berns N."/>
            <person name="Bolognesi R."/>
            <person name="Bonneton F."/>
            <person name="Bopp D."/>
            <person name="Brown S.J."/>
            <person name="Bucher G."/>
            <person name="Butts T."/>
            <person name="Chaumot A."/>
            <person name="Denell R.E."/>
            <person name="Ferrier D.E."/>
            <person name="Friedrich M."/>
            <person name="Gordon C.M."/>
            <person name="Jindra M."/>
            <person name="Klingler M."/>
            <person name="Lan Q."/>
            <person name="Lattorff H.M."/>
            <person name="Laudet V."/>
            <person name="von Levetsow C."/>
            <person name="Liu Z."/>
            <person name="Lutz R."/>
            <person name="Lynch J.A."/>
            <person name="da Fonseca R.N."/>
            <person name="Posnien N."/>
            <person name="Reuter R."/>
            <person name="Roth S."/>
            <person name="Savard J."/>
            <person name="Schinko J.B."/>
            <person name="Schmitt C."/>
            <person name="Schoppmeier M."/>
            <person name="Schroder R."/>
            <person name="Shippy T.D."/>
            <person name="Simonnet F."/>
            <person name="Marques-Souza H."/>
            <person name="Tautz D."/>
            <person name="Tomoyasu Y."/>
            <person name="Trauner J."/>
            <person name="Van der Zee M."/>
            <person name="Vervoort M."/>
            <person name="Wittkopp N."/>
            <person name="Wimmer E.A."/>
            <person name="Yang X."/>
            <person name="Jones A.K."/>
            <person name="Sattelle D.B."/>
            <person name="Ebert P.R."/>
            <person name="Nelson D."/>
            <person name="Scott J.G."/>
            <person name="Beeman R.W."/>
            <person name="Muthukrishnan S."/>
            <person name="Kramer K.J."/>
            <person name="Arakane Y."/>
            <person name="Beeman R.W."/>
            <person name="Zhu Q."/>
            <person name="Hogenkamp D."/>
            <person name="Dixit R."/>
            <person name="Oppert B."/>
            <person name="Jiang H."/>
            <person name="Zou Z."/>
            <person name="Marshall J."/>
            <person name="Elpidina E."/>
            <person name="Vinokurov K."/>
            <person name="Oppert C."/>
            <person name="Zou Z."/>
            <person name="Evans J."/>
            <person name="Lu Z."/>
            <person name="Zhao P."/>
            <person name="Sumathipala N."/>
            <person name="Altincicek B."/>
            <person name="Vilcinskas A."/>
            <person name="Williams M."/>
            <person name="Hultmark D."/>
            <person name="Hetru C."/>
            <person name="Jiang H."/>
            <person name="Grimmelikhuijzen C.J."/>
            <person name="Hauser F."/>
            <person name="Cazzamali G."/>
            <person name="Williamson M."/>
            <person name="Park Y."/>
            <person name="Li B."/>
            <person name="Tanaka Y."/>
            <person name="Predel R."/>
            <person name="Neupert S."/>
            <person name="Schachtner J."/>
            <person name="Verleyen P."/>
            <person name="Raible F."/>
            <person name="Bork P."/>
            <person name="Friedrich M."/>
            <person name="Walden K.K."/>
            <person name="Robertson H.M."/>
            <person name="Angeli S."/>
            <person name="Foret S."/>
            <person name="Bucher G."/>
            <person name="Schuetz S."/>
            <person name="Maleszka R."/>
            <person name="Wimmer E.A."/>
            <person name="Beeman R.W."/>
            <person name="Lorenzen M."/>
            <person name="Tomoyasu Y."/>
            <person name="Miller S.C."/>
            <person name="Grossmann D."/>
            <person name="Bucher G."/>
        </authorList>
    </citation>
    <scope>NUCLEOTIDE SEQUENCE [LARGE SCALE GENOMIC DNA]</scope>
    <source>
        <strain evidence="10 11">Georgia GA2</strain>
    </source>
</reference>
<dbReference type="OMA" id="MFPIGMI"/>
<reference evidence="10" key="9">
    <citation type="submission" date="2014-11" db="EMBL/GenBank/DDBJ databases">
        <title>Tools and pipelines for BioNano data: molecule assembly pipeline and FASTA super scaffolding tool.</title>
        <authorList>
            <person name="Shelton J.M."/>
            <person name="Herndon N."/>
            <person name="Coleman C."/>
            <person name="Lu N."/>
            <person name="Brown S.J."/>
        </authorList>
    </citation>
    <scope>NUCLEOTIDE SEQUENCE</scope>
    <source>
        <strain evidence="10">Georgia GA2</strain>
    </source>
</reference>
<feature type="region of interest" description="Disordered" evidence="6">
    <location>
        <begin position="337"/>
        <end position="396"/>
    </location>
</feature>
<feature type="transmembrane region" description="Helical" evidence="7">
    <location>
        <begin position="112"/>
        <end position="133"/>
    </location>
</feature>
<evidence type="ECO:0000256" key="5">
    <source>
        <dbReference type="ARBA" id="ARBA00023136"/>
    </source>
</evidence>
<reference evidence="10 11" key="6">
    <citation type="journal article" date="2010" name="Nucleic Acids Res.">
        <title>BeetleBase in 2010: revisions to provide comprehensive genomic information for Tribolium castaneum.</title>
        <authorList>
            <person name="Kim H.S."/>
            <person name="Murphy T."/>
            <person name="Xia J."/>
            <person name="Caragea D."/>
            <person name="Park Y."/>
            <person name="Beeman R.W."/>
            <person name="Lorenzen M.D."/>
            <person name="Butcher S."/>
            <person name="Manak J.R."/>
            <person name="Brown S.J."/>
        </authorList>
    </citation>
    <scope>GENOME REANNOTATION</scope>
    <source>
        <strain evidence="10 11">Georgia GA2</strain>
    </source>
</reference>
<reference evidence="9" key="8">
    <citation type="journal article" date="2013" name="Cell. Mol. Life Sci.">
        <title>Two types of muscarinic acetylcholine receptors in Drosophila and other arthropods.</title>
        <authorList>
            <person name="Collin C."/>
            <person name="Hauser F."/>
            <person name="Gonzalez de Valdivia E."/>
            <person name="Li S."/>
            <person name="Reisenberger J."/>
            <person name="Carlsen E.M."/>
            <person name="Khan Z."/>
            <person name="Hansen N.O."/>
            <person name="Puhm F."/>
            <person name="Sondergaard L."/>
            <person name="Niemiec J."/>
            <person name="Heninger M."/>
            <person name="Ren G.R."/>
            <person name="Grimmelikhuijzen C.J."/>
        </authorList>
    </citation>
    <scope>NUCLEOTIDE SEQUENCE</scope>
</reference>
<gene>
    <name evidence="10" type="primary">AUGUSTUS-3.0.2_01381</name>
    <name evidence="10" type="ORF">TcasGA2_TC001381</name>
</gene>
<reference evidence="9" key="7">
    <citation type="journal article" date="2011" name="Biochem. Biophys. Res. Commun.">
        <title>Identification of the Drosophila and Tribolium receptors for the recently discovered insect RYamide neuropeptides.</title>
        <authorList>
            <person name="Collin C."/>
            <person name="Hauser F."/>
            <person name="Krogh-Meyer P."/>
            <person name="Hansen K.K."/>
            <person name="Gonzalez de Valdivia E."/>
            <person name="Williamson M."/>
            <person name="Grimmelikhuijzen C.J."/>
        </authorList>
    </citation>
    <scope>NUCLEOTIDE SEQUENCE</scope>
</reference>
<evidence type="ECO:0000256" key="4">
    <source>
        <dbReference type="ARBA" id="ARBA00022989"/>
    </source>
</evidence>
<accession>D6WCQ8</accession>
<dbReference type="PANTHER" id="PTHR46641:SF2">
    <property type="entry name" value="FMRFAMIDE RECEPTOR"/>
    <property type="match status" value="1"/>
</dbReference>
<reference evidence="9" key="1">
    <citation type="journal article" date="2008" name="Front. Neuroendocrinol.">
        <title>A genome-wide inventory of neurohormone GPCRs in the red flour beetle Tribolium castaneum.</title>
        <authorList>
            <person name="Hauser F."/>
            <person name="Cazzamali G."/>
            <person name="Williamson M."/>
            <person name="Park Y."/>
            <person name="Li B."/>
            <person name="Tanaka Y."/>
            <person name="Predel R."/>
            <person name="Neupert S."/>
            <person name="Schachtner J."/>
            <person name="Verleyen P."/>
            <person name="Grimmelikhuijzen C.J."/>
        </authorList>
    </citation>
    <scope>NUCLEOTIDE SEQUENCE</scope>
</reference>
<dbReference type="InterPro" id="IPR000276">
    <property type="entry name" value="GPCR_Rhodpsn"/>
</dbReference>
<evidence type="ECO:0000256" key="7">
    <source>
        <dbReference type="SAM" id="Phobius"/>
    </source>
</evidence>
<evidence type="ECO:0000256" key="6">
    <source>
        <dbReference type="SAM" id="MobiDB-lite"/>
    </source>
</evidence>
<evidence type="ECO:0000313" key="11">
    <source>
        <dbReference type="Proteomes" id="UP000007266"/>
    </source>
</evidence>
<dbReference type="Proteomes" id="UP000007266">
    <property type="component" value="Linkage group 2"/>
</dbReference>
<keyword evidence="4 7" id="KW-1133">Transmembrane helix</keyword>
<dbReference type="InterPro" id="IPR052954">
    <property type="entry name" value="GPCR-Ligand_Int"/>
</dbReference>
<dbReference type="AlphaFoldDB" id="D6WCQ8"/>
<dbReference type="EMBL" id="KQ971317">
    <property type="protein sequence ID" value="EEZ99319.1"/>
    <property type="molecule type" value="Genomic_DNA"/>
</dbReference>